<gene>
    <name evidence="1" type="ORF">DC3_34820</name>
</gene>
<name>A0A511N5V6_DEIC1</name>
<keyword evidence="2" id="KW-1185">Reference proteome</keyword>
<accession>A0A511N5V6</accession>
<dbReference type="EMBL" id="BJXB01000016">
    <property type="protein sequence ID" value="GEM47847.1"/>
    <property type="molecule type" value="Genomic_DNA"/>
</dbReference>
<dbReference type="Gene3D" id="3.40.30.10">
    <property type="entry name" value="Glutaredoxin"/>
    <property type="match status" value="1"/>
</dbReference>
<dbReference type="Proteomes" id="UP000321306">
    <property type="component" value="Unassembled WGS sequence"/>
</dbReference>
<dbReference type="OrthoDB" id="71090at2"/>
<sequence>MIRLELCTDHLDPDTREAILEVIYEELRIGPGMVTADGDFELLLRKCGESSEDAPYFKINDALFAHVTADRVRQLVRARKRR</sequence>
<evidence type="ECO:0000313" key="2">
    <source>
        <dbReference type="Proteomes" id="UP000321306"/>
    </source>
</evidence>
<evidence type="ECO:0000313" key="1">
    <source>
        <dbReference type="EMBL" id="GEM47847.1"/>
    </source>
</evidence>
<comment type="caution">
    <text evidence="1">The sequence shown here is derived from an EMBL/GenBank/DDBJ whole genome shotgun (WGS) entry which is preliminary data.</text>
</comment>
<dbReference type="RefSeq" id="WP_146886441.1">
    <property type="nucleotide sequence ID" value="NZ_BJXB01000016.1"/>
</dbReference>
<organism evidence="1 2">
    <name type="scientific">Deinococcus cellulosilyticus (strain DSM 18568 / NBRC 106333 / KACC 11606 / 5516J-15)</name>
    <dbReference type="NCBI Taxonomy" id="1223518"/>
    <lineage>
        <taxon>Bacteria</taxon>
        <taxon>Thermotogati</taxon>
        <taxon>Deinococcota</taxon>
        <taxon>Deinococci</taxon>
        <taxon>Deinococcales</taxon>
        <taxon>Deinococcaceae</taxon>
        <taxon>Deinococcus</taxon>
    </lineage>
</organism>
<dbReference type="AlphaFoldDB" id="A0A511N5V6"/>
<dbReference type="SUPFAM" id="SSF52833">
    <property type="entry name" value="Thioredoxin-like"/>
    <property type="match status" value="1"/>
</dbReference>
<protein>
    <submittedName>
        <fullName evidence="1">Uncharacterized protein</fullName>
    </submittedName>
</protein>
<dbReference type="InterPro" id="IPR036249">
    <property type="entry name" value="Thioredoxin-like_sf"/>
</dbReference>
<reference evidence="1 2" key="1">
    <citation type="submission" date="2019-07" db="EMBL/GenBank/DDBJ databases">
        <title>Whole genome shotgun sequence of Deinococcus cellulosilyticus NBRC 106333.</title>
        <authorList>
            <person name="Hosoyama A."/>
            <person name="Uohara A."/>
            <person name="Ohji S."/>
            <person name="Ichikawa N."/>
        </authorList>
    </citation>
    <scope>NUCLEOTIDE SEQUENCE [LARGE SCALE GENOMIC DNA]</scope>
    <source>
        <strain evidence="1 2">NBRC 106333</strain>
    </source>
</reference>
<dbReference type="Pfam" id="PF01257">
    <property type="entry name" value="2Fe-2S_thioredx"/>
    <property type="match status" value="1"/>
</dbReference>
<proteinExistence type="predicted"/>